<gene>
    <name evidence="3" type="ORF">N869_14455</name>
</gene>
<feature type="compositionally biased region" description="Polar residues" evidence="1">
    <location>
        <begin position="1"/>
        <end position="10"/>
    </location>
</feature>
<evidence type="ECO:0000256" key="1">
    <source>
        <dbReference type="SAM" id="MobiDB-lite"/>
    </source>
</evidence>
<dbReference type="PANTHER" id="PTHR33164">
    <property type="entry name" value="TRANSCRIPTIONAL REGULATOR, MARR FAMILY"/>
    <property type="match status" value="1"/>
</dbReference>
<sequence>MTMTGSTLETGTAPPVPHARDASAGEDAQANWLTPEQQVHWRAYLLGTARLSEALTRQLEADAGLSLSEYEILVRLSEAPERTVRMSELADSLVHSRSRLTHTVSRMEKRGLVRRVSCEVDARGVNCVMTHEGFALLASAAPGHVTAVRANLLDLLTEEQFTVLGEVMAAVVRGPAGGVTTA</sequence>
<dbReference type="EMBL" id="AXCZ01000046">
    <property type="protein sequence ID" value="KGM13385.1"/>
    <property type="molecule type" value="Genomic_DNA"/>
</dbReference>
<dbReference type="InterPro" id="IPR039422">
    <property type="entry name" value="MarR/SlyA-like"/>
</dbReference>
<dbReference type="Gene3D" id="1.10.10.10">
    <property type="entry name" value="Winged helix-like DNA-binding domain superfamily/Winged helix DNA-binding domain"/>
    <property type="match status" value="1"/>
</dbReference>
<reference evidence="3 4" key="1">
    <citation type="submission" date="2013-08" db="EMBL/GenBank/DDBJ databases">
        <title>Genome sequencing of Cellulomonas bogoriensis 69B4.</title>
        <authorList>
            <person name="Chen F."/>
            <person name="Li Y."/>
            <person name="Wang G."/>
        </authorList>
    </citation>
    <scope>NUCLEOTIDE SEQUENCE [LARGE SCALE GENOMIC DNA]</scope>
    <source>
        <strain evidence="3 4">69B4</strain>
    </source>
</reference>
<feature type="region of interest" description="Disordered" evidence="1">
    <location>
        <begin position="1"/>
        <end position="27"/>
    </location>
</feature>
<dbReference type="PANTHER" id="PTHR33164:SF99">
    <property type="entry name" value="MARR FAMILY REGULATORY PROTEIN"/>
    <property type="match status" value="1"/>
</dbReference>
<dbReference type="PROSITE" id="PS50995">
    <property type="entry name" value="HTH_MARR_2"/>
    <property type="match status" value="1"/>
</dbReference>
<accession>A0A0A0BZL7</accession>
<dbReference type="SMART" id="SM00347">
    <property type="entry name" value="HTH_MARR"/>
    <property type="match status" value="1"/>
</dbReference>
<dbReference type="AlphaFoldDB" id="A0A0A0BZL7"/>
<protein>
    <submittedName>
        <fullName evidence="3">MarR family transcriptional regulator</fullName>
    </submittedName>
</protein>
<evidence type="ECO:0000313" key="3">
    <source>
        <dbReference type="EMBL" id="KGM13385.1"/>
    </source>
</evidence>
<feature type="domain" description="HTH marR-type" evidence="2">
    <location>
        <begin position="37"/>
        <end position="173"/>
    </location>
</feature>
<keyword evidence="4" id="KW-1185">Reference proteome</keyword>
<dbReference type="InterPro" id="IPR000835">
    <property type="entry name" value="HTH_MarR-typ"/>
</dbReference>
<dbReference type="PRINTS" id="PR00598">
    <property type="entry name" value="HTHMARR"/>
</dbReference>
<name>A0A0A0BZL7_9CELL</name>
<proteinExistence type="predicted"/>
<dbReference type="InterPro" id="IPR036388">
    <property type="entry name" value="WH-like_DNA-bd_sf"/>
</dbReference>
<dbReference type="GO" id="GO:0006950">
    <property type="term" value="P:response to stress"/>
    <property type="evidence" value="ECO:0007669"/>
    <property type="project" value="TreeGrafter"/>
</dbReference>
<evidence type="ECO:0000313" key="4">
    <source>
        <dbReference type="Proteomes" id="UP000054314"/>
    </source>
</evidence>
<comment type="caution">
    <text evidence="3">The sequence shown here is derived from an EMBL/GenBank/DDBJ whole genome shotgun (WGS) entry which is preliminary data.</text>
</comment>
<dbReference type="Proteomes" id="UP000054314">
    <property type="component" value="Unassembled WGS sequence"/>
</dbReference>
<dbReference type="SUPFAM" id="SSF46785">
    <property type="entry name" value="Winged helix' DNA-binding domain"/>
    <property type="match status" value="1"/>
</dbReference>
<dbReference type="Pfam" id="PF12802">
    <property type="entry name" value="MarR_2"/>
    <property type="match status" value="1"/>
</dbReference>
<dbReference type="InterPro" id="IPR036390">
    <property type="entry name" value="WH_DNA-bd_sf"/>
</dbReference>
<evidence type="ECO:0000259" key="2">
    <source>
        <dbReference type="PROSITE" id="PS50995"/>
    </source>
</evidence>
<organism evidence="3 4">
    <name type="scientific">Cellulomonas bogoriensis 69B4 = DSM 16987</name>
    <dbReference type="NCBI Taxonomy" id="1386082"/>
    <lineage>
        <taxon>Bacteria</taxon>
        <taxon>Bacillati</taxon>
        <taxon>Actinomycetota</taxon>
        <taxon>Actinomycetes</taxon>
        <taxon>Micrococcales</taxon>
        <taxon>Cellulomonadaceae</taxon>
        <taxon>Cellulomonas</taxon>
    </lineage>
</organism>
<dbReference type="GO" id="GO:0003700">
    <property type="term" value="F:DNA-binding transcription factor activity"/>
    <property type="evidence" value="ECO:0007669"/>
    <property type="project" value="InterPro"/>
</dbReference>